<comment type="caution">
    <text evidence="1">The sequence shown here is derived from an EMBL/GenBank/DDBJ whole genome shotgun (WGS) entry which is preliminary data.</text>
</comment>
<sequence>MSNKFVLLMLLLCFGGKTMAQNNILWYDEPAVHWEEAMPLGNSRLGAMVYGKTCHEEIQLNEETVWSGAPHRNDDTNASYVLPIVQKLIFNGKYREADKLVNANFFGGPDGMAYQTAGSVMLDFAGHEKYDKYYRELDLDRAVTTTRYTVDGVEYTRETFTSFADDVVVMRISASKKGMLNFRMSYKRPEKFSTFADCGDLVMESQGTGHEGVKPAIKYQIRSRVNSVDGEVLAKDDCIEVKDATCATLYISIATNFIDYKTVGGDYAGKAKTIMDKAAKKDYKTAVSEHEGLFRKQFGRFRLSLGKANDQVNKNSLAKNTRQRILDFRTDQDPSLVALLAQFGRYLLICSSQPGGQPANLQGIWCQSMYPAWDSKYTLNINAEMNYWPAEVTNLSDCHKPFLQMVKELSQTGRQTARNMYNADGWTVHHNTDIWRITGPVDFAAAGMWPTGNAWVCRHLWEHYLFTGDKEFLKTAYPAMKGACDFFLSFLVEHPKYKYMVVCPGLSPEQGGIDAGCTMDNQLVFDLLTRTAKANELLGEDAQYRKKLTEMVKRLPPMHIGQYSQLQEWLEDKDDKNNTHRHVSHLYGLFPSNQISPYRNPELFEAARNSLIYRGDMATGWSIGWKVNLWARLLDGNHAYKIINNMLTLAGRGGEEEGRTYANLFTAHPPFQIDGNFGLTAGVAEMLLQSHDGAVHLLPAIPDQWQAGSVKGVRARGGFEVDMGWKDGKLTTATVKSTLGGVLRLRSYTPLKGKGLKPVGTKHEKVDNLYLEEAHIAKPVISEKSSLKGIALRKVYEYDVVTKAGGKYTFKGL</sequence>
<protein>
    <submittedName>
        <fullName evidence="1">Glycoside hydrolase family 95 protein</fullName>
    </submittedName>
</protein>
<dbReference type="EMBL" id="SRZC01000030">
    <property type="protein sequence ID" value="TGX80101.1"/>
    <property type="molecule type" value="Genomic_DNA"/>
</dbReference>
<gene>
    <name evidence="1" type="ORF">E5358_13670</name>
</gene>
<evidence type="ECO:0000313" key="1">
    <source>
        <dbReference type="EMBL" id="TGX80101.1"/>
    </source>
</evidence>
<organism evidence="1 2">
    <name type="scientific">Palleniella muris</name>
    <dbReference type="NCBI Taxonomy" id="3038145"/>
    <lineage>
        <taxon>Bacteria</taxon>
        <taxon>Pseudomonadati</taxon>
        <taxon>Bacteroidota</taxon>
        <taxon>Bacteroidia</taxon>
        <taxon>Bacteroidales</taxon>
        <taxon>Prevotellaceae</taxon>
        <taxon>Palleniella</taxon>
    </lineage>
</organism>
<name>A0AC61QLW7_9BACT</name>
<evidence type="ECO:0000313" key="2">
    <source>
        <dbReference type="Proteomes" id="UP000308886"/>
    </source>
</evidence>
<dbReference type="Proteomes" id="UP000308886">
    <property type="component" value="Unassembled WGS sequence"/>
</dbReference>
<accession>A0AC61QLW7</accession>
<keyword evidence="2" id="KW-1185">Reference proteome</keyword>
<reference evidence="1" key="1">
    <citation type="submission" date="2019-04" db="EMBL/GenBank/DDBJ databases">
        <title>Microbes associate with the intestines of laboratory mice.</title>
        <authorList>
            <person name="Navarre W."/>
            <person name="Wong E."/>
            <person name="Huang K."/>
            <person name="Tropini C."/>
            <person name="Ng K."/>
            <person name="Yu B."/>
        </authorList>
    </citation>
    <scope>NUCLEOTIDE SEQUENCE</scope>
    <source>
        <strain evidence="1">NM73_A23</strain>
    </source>
</reference>
<proteinExistence type="predicted"/>
<keyword evidence="1" id="KW-0378">Hydrolase</keyword>